<organism evidence="7 8">
    <name type="scientific">Pseudochelatococcus contaminans</name>
    <dbReference type="NCBI Taxonomy" id="1538103"/>
    <lineage>
        <taxon>Bacteria</taxon>
        <taxon>Pseudomonadati</taxon>
        <taxon>Pseudomonadota</taxon>
        <taxon>Alphaproteobacteria</taxon>
        <taxon>Hyphomicrobiales</taxon>
        <taxon>Chelatococcaceae</taxon>
        <taxon>Pseudochelatococcus</taxon>
    </lineage>
</organism>
<dbReference type="RefSeq" id="WP_246374445.1">
    <property type="nucleotide sequence ID" value="NZ_JACICC010000001.1"/>
</dbReference>
<dbReference type="EMBL" id="JACICC010000001">
    <property type="protein sequence ID" value="MBB3808582.1"/>
    <property type="molecule type" value="Genomic_DNA"/>
</dbReference>
<accession>A0A7W6EFX8</accession>
<dbReference type="GO" id="GO:0016020">
    <property type="term" value="C:membrane"/>
    <property type="evidence" value="ECO:0007669"/>
    <property type="project" value="UniProtKB-SubCell"/>
</dbReference>
<sequence length="255" mass="27714">MAVSGVGAAAVAETLIVGTNAAFADPILTAAAEAKKAGLDVKVIEYTDPVSPNTALASGEIDANYFQHGYFLDTVKQARNLYIVPFADGIVNKTGLYSKKHKSLDALPDGARVALAGDPVNFGRGLRLLEKAGLIELKPEADLRATTADIAANPKNLKIIEVDFHQLPLSLDEVDLAHGYTHFLLASGVIDPASALFWEPESETRGYGIKFVIRPEGRDNPRIAEFVKIYQTSPAVRKVLDDQYGDLYFRLWEKD</sequence>
<evidence type="ECO:0000256" key="2">
    <source>
        <dbReference type="ARBA" id="ARBA00008973"/>
    </source>
</evidence>
<name>A0A7W6EFX8_9HYPH</name>
<dbReference type="Gene3D" id="3.40.190.10">
    <property type="entry name" value="Periplasmic binding protein-like II"/>
    <property type="match status" value="2"/>
</dbReference>
<protein>
    <submittedName>
        <fullName evidence="7">D-methionine transport system substrate-binding protein</fullName>
    </submittedName>
</protein>
<evidence type="ECO:0000256" key="3">
    <source>
        <dbReference type="ARBA" id="ARBA00022729"/>
    </source>
</evidence>
<comment type="subcellular location">
    <subcellularLocation>
        <location evidence="1">Membrane</location>
        <topology evidence="1">Lipid-anchor</topology>
    </subcellularLocation>
</comment>
<keyword evidence="4" id="KW-0472">Membrane</keyword>
<dbReference type="PANTHER" id="PTHR30429:SF1">
    <property type="entry name" value="D-METHIONINE-BINDING LIPOPROTEIN METQ-RELATED"/>
    <property type="match status" value="1"/>
</dbReference>
<comment type="similarity">
    <text evidence="2">Belongs to the NlpA lipoprotein family.</text>
</comment>
<keyword evidence="8" id="KW-1185">Reference proteome</keyword>
<evidence type="ECO:0000313" key="8">
    <source>
        <dbReference type="Proteomes" id="UP000537592"/>
    </source>
</evidence>
<evidence type="ECO:0000256" key="4">
    <source>
        <dbReference type="ARBA" id="ARBA00023136"/>
    </source>
</evidence>
<keyword evidence="5" id="KW-0564">Palmitate</keyword>
<keyword evidence="6" id="KW-0449">Lipoprotein</keyword>
<dbReference type="Pfam" id="PF03180">
    <property type="entry name" value="Lipoprotein_9"/>
    <property type="match status" value="1"/>
</dbReference>
<dbReference type="Proteomes" id="UP000537592">
    <property type="component" value="Unassembled WGS sequence"/>
</dbReference>
<keyword evidence="3" id="KW-0732">Signal</keyword>
<evidence type="ECO:0000313" key="7">
    <source>
        <dbReference type="EMBL" id="MBB3808582.1"/>
    </source>
</evidence>
<evidence type="ECO:0000256" key="5">
    <source>
        <dbReference type="ARBA" id="ARBA00023139"/>
    </source>
</evidence>
<evidence type="ECO:0000256" key="1">
    <source>
        <dbReference type="ARBA" id="ARBA00004635"/>
    </source>
</evidence>
<comment type="caution">
    <text evidence="7">The sequence shown here is derived from an EMBL/GenBank/DDBJ whole genome shotgun (WGS) entry which is preliminary data.</text>
</comment>
<dbReference type="InterPro" id="IPR004872">
    <property type="entry name" value="Lipoprotein_NlpA"/>
</dbReference>
<evidence type="ECO:0000256" key="6">
    <source>
        <dbReference type="ARBA" id="ARBA00023288"/>
    </source>
</evidence>
<dbReference type="SUPFAM" id="SSF53850">
    <property type="entry name" value="Periplasmic binding protein-like II"/>
    <property type="match status" value="1"/>
</dbReference>
<gene>
    <name evidence="7" type="ORF">FHS81_000636</name>
</gene>
<reference evidence="7 8" key="1">
    <citation type="submission" date="2020-08" db="EMBL/GenBank/DDBJ databases">
        <title>Genomic Encyclopedia of Type Strains, Phase IV (KMG-IV): sequencing the most valuable type-strain genomes for metagenomic binning, comparative biology and taxonomic classification.</title>
        <authorList>
            <person name="Goeker M."/>
        </authorList>
    </citation>
    <scope>NUCLEOTIDE SEQUENCE [LARGE SCALE GENOMIC DNA]</scope>
    <source>
        <strain evidence="7 8">DSM 28760</strain>
    </source>
</reference>
<dbReference type="AlphaFoldDB" id="A0A7W6EFX8"/>
<dbReference type="PANTHER" id="PTHR30429">
    <property type="entry name" value="D-METHIONINE-BINDING LIPOPROTEIN METQ"/>
    <property type="match status" value="1"/>
</dbReference>
<proteinExistence type="inferred from homology"/>